<feature type="coiled-coil region" evidence="5">
    <location>
        <begin position="163"/>
        <end position="197"/>
    </location>
</feature>
<dbReference type="InterPro" id="IPR000232">
    <property type="entry name" value="HSF_DNA-bd"/>
</dbReference>
<evidence type="ECO:0000256" key="1">
    <source>
        <dbReference type="ARBA" id="ARBA00004123"/>
    </source>
</evidence>
<accession>A0A1Z5JB77</accession>
<evidence type="ECO:0000256" key="6">
    <source>
        <dbReference type="SAM" id="MobiDB-lite"/>
    </source>
</evidence>
<comment type="similarity">
    <text evidence="4">Belongs to the HSF family.</text>
</comment>
<dbReference type="InParanoid" id="A0A1Z5JB77"/>
<sequence length="211" mass="24001">MSEDNEKTNDAYVEMEATKLTCDVLCSLIASSGGSNGENGSMDSSDKATKTSKRSCPKQLQLPLFLSKTYHMIDKCDQDVACWSESGDNFVVKDVDKFSCTVLPLYFKHSNFSSFARQLNFYGFRKLRSEAILTSELDPRTADYIRFYHEHFQRGKPQLLSNIKRATKAEQHSKDDLESLKQEVLSLREELQGVKSEYNRKITELSNPSVP</sequence>
<proteinExistence type="inferred from homology"/>
<keyword evidence="2" id="KW-0238">DNA-binding</keyword>
<reference evidence="8 9" key="1">
    <citation type="journal article" date="2015" name="Plant Cell">
        <title>Oil accumulation by the oleaginous diatom Fistulifera solaris as revealed by the genome and transcriptome.</title>
        <authorList>
            <person name="Tanaka T."/>
            <person name="Maeda Y."/>
            <person name="Veluchamy A."/>
            <person name="Tanaka M."/>
            <person name="Abida H."/>
            <person name="Marechal E."/>
            <person name="Bowler C."/>
            <person name="Muto M."/>
            <person name="Sunaga Y."/>
            <person name="Tanaka M."/>
            <person name="Yoshino T."/>
            <person name="Taniguchi T."/>
            <person name="Fukuda Y."/>
            <person name="Nemoto M."/>
            <person name="Matsumoto M."/>
            <person name="Wong P.S."/>
            <person name="Aburatani S."/>
            <person name="Fujibuchi W."/>
        </authorList>
    </citation>
    <scope>NUCLEOTIDE SEQUENCE [LARGE SCALE GENOMIC DNA]</scope>
    <source>
        <strain evidence="8 9">JPCC DA0580</strain>
    </source>
</reference>
<keyword evidence="5" id="KW-0175">Coiled coil</keyword>
<keyword evidence="3" id="KW-0539">Nucleus</keyword>
<dbReference type="GO" id="GO:0043565">
    <property type="term" value="F:sequence-specific DNA binding"/>
    <property type="evidence" value="ECO:0007669"/>
    <property type="project" value="InterPro"/>
</dbReference>
<dbReference type="OrthoDB" id="60033at2759"/>
<evidence type="ECO:0000256" key="2">
    <source>
        <dbReference type="ARBA" id="ARBA00023125"/>
    </source>
</evidence>
<name>A0A1Z5JB77_FISSO</name>
<dbReference type="PRINTS" id="PR00056">
    <property type="entry name" value="HSFDOMAIN"/>
</dbReference>
<comment type="caution">
    <text evidence="8">The sequence shown here is derived from an EMBL/GenBank/DDBJ whole genome shotgun (WGS) entry which is preliminary data.</text>
</comment>
<dbReference type="GO" id="GO:0005634">
    <property type="term" value="C:nucleus"/>
    <property type="evidence" value="ECO:0007669"/>
    <property type="project" value="UniProtKB-SubCell"/>
</dbReference>
<evidence type="ECO:0000256" key="5">
    <source>
        <dbReference type="SAM" id="Coils"/>
    </source>
</evidence>
<dbReference type="SUPFAM" id="SSF46785">
    <property type="entry name" value="Winged helix' DNA-binding domain"/>
    <property type="match status" value="1"/>
</dbReference>
<feature type="region of interest" description="Disordered" evidence="6">
    <location>
        <begin position="34"/>
        <end position="55"/>
    </location>
</feature>
<dbReference type="AlphaFoldDB" id="A0A1Z5JB77"/>
<comment type="subcellular location">
    <subcellularLocation>
        <location evidence="1">Nucleus</location>
    </subcellularLocation>
</comment>
<evidence type="ECO:0000259" key="7">
    <source>
        <dbReference type="SMART" id="SM00415"/>
    </source>
</evidence>
<organism evidence="8 9">
    <name type="scientific">Fistulifera solaris</name>
    <name type="common">Oleaginous diatom</name>
    <dbReference type="NCBI Taxonomy" id="1519565"/>
    <lineage>
        <taxon>Eukaryota</taxon>
        <taxon>Sar</taxon>
        <taxon>Stramenopiles</taxon>
        <taxon>Ochrophyta</taxon>
        <taxon>Bacillariophyta</taxon>
        <taxon>Bacillariophyceae</taxon>
        <taxon>Bacillariophycidae</taxon>
        <taxon>Naviculales</taxon>
        <taxon>Naviculaceae</taxon>
        <taxon>Fistulifera</taxon>
    </lineage>
</organism>
<evidence type="ECO:0000313" key="8">
    <source>
        <dbReference type="EMBL" id="GAX11250.1"/>
    </source>
</evidence>
<dbReference type="Proteomes" id="UP000198406">
    <property type="component" value="Unassembled WGS sequence"/>
</dbReference>
<keyword evidence="8" id="KW-0346">Stress response</keyword>
<dbReference type="Pfam" id="PF00447">
    <property type="entry name" value="HSF_DNA-bind"/>
    <property type="match status" value="1"/>
</dbReference>
<keyword evidence="9" id="KW-1185">Reference proteome</keyword>
<feature type="domain" description="HSF-type DNA-binding" evidence="7">
    <location>
        <begin position="61"/>
        <end position="166"/>
    </location>
</feature>
<dbReference type="EMBL" id="BDSP01000038">
    <property type="protein sequence ID" value="GAX11250.1"/>
    <property type="molecule type" value="Genomic_DNA"/>
</dbReference>
<dbReference type="FunFam" id="1.10.10.10:FF:000589">
    <property type="entry name" value="HSF-type DNA-binding, putative"/>
    <property type="match status" value="1"/>
</dbReference>
<dbReference type="GO" id="GO:0003700">
    <property type="term" value="F:DNA-binding transcription factor activity"/>
    <property type="evidence" value="ECO:0007669"/>
    <property type="project" value="InterPro"/>
</dbReference>
<evidence type="ECO:0000256" key="4">
    <source>
        <dbReference type="RuleBase" id="RU004020"/>
    </source>
</evidence>
<evidence type="ECO:0000313" key="9">
    <source>
        <dbReference type="Proteomes" id="UP000198406"/>
    </source>
</evidence>
<dbReference type="SMART" id="SM00415">
    <property type="entry name" value="HSF"/>
    <property type="match status" value="1"/>
</dbReference>
<dbReference type="InterPro" id="IPR036390">
    <property type="entry name" value="WH_DNA-bd_sf"/>
</dbReference>
<evidence type="ECO:0000256" key="3">
    <source>
        <dbReference type="ARBA" id="ARBA00023242"/>
    </source>
</evidence>
<gene>
    <name evidence="8" type="ORF">FisN_34Hu028</name>
</gene>
<dbReference type="Gene3D" id="1.10.10.10">
    <property type="entry name" value="Winged helix-like DNA-binding domain superfamily/Winged helix DNA-binding domain"/>
    <property type="match status" value="1"/>
</dbReference>
<protein>
    <submittedName>
        <fullName evidence="8">Heat shock transcription factor 4</fullName>
    </submittedName>
</protein>
<dbReference type="PANTHER" id="PTHR10015">
    <property type="entry name" value="HEAT SHOCK TRANSCRIPTION FACTOR"/>
    <property type="match status" value="1"/>
</dbReference>
<dbReference type="PANTHER" id="PTHR10015:SF206">
    <property type="entry name" value="HSF-TYPE DNA-BINDING DOMAIN-CONTAINING PROTEIN"/>
    <property type="match status" value="1"/>
</dbReference>
<dbReference type="InterPro" id="IPR036388">
    <property type="entry name" value="WH-like_DNA-bd_sf"/>
</dbReference>